<gene>
    <name evidence="2" type="ORF">BpHYR1_007690</name>
</gene>
<comment type="caution">
    <text evidence="2">The sequence shown here is derived from an EMBL/GenBank/DDBJ whole genome shotgun (WGS) entry which is preliminary data.</text>
</comment>
<reference evidence="2 3" key="1">
    <citation type="journal article" date="2018" name="Sci. Rep.">
        <title>Genomic signatures of local adaptation to the degree of environmental predictability in rotifers.</title>
        <authorList>
            <person name="Franch-Gras L."/>
            <person name="Hahn C."/>
            <person name="Garcia-Roger E.M."/>
            <person name="Carmona M.J."/>
            <person name="Serra M."/>
            <person name="Gomez A."/>
        </authorList>
    </citation>
    <scope>NUCLEOTIDE SEQUENCE [LARGE SCALE GENOMIC DNA]</scope>
    <source>
        <strain evidence="2">HYR1</strain>
    </source>
</reference>
<dbReference type="EMBL" id="REGN01001011">
    <property type="protein sequence ID" value="RNA37629.1"/>
    <property type="molecule type" value="Genomic_DNA"/>
</dbReference>
<dbReference type="AlphaFoldDB" id="A0A3M7SPG7"/>
<name>A0A3M7SPG7_BRAPC</name>
<protein>
    <submittedName>
        <fullName evidence="2">Uncharacterized protein</fullName>
    </submittedName>
</protein>
<keyword evidence="1" id="KW-0472">Membrane</keyword>
<dbReference type="Proteomes" id="UP000276133">
    <property type="component" value="Unassembled WGS sequence"/>
</dbReference>
<feature type="transmembrane region" description="Helical" evidence="1">
    <location>
        <begin position="41"/>
        <end position="60"/>
    </location>
</feature>
<keyword evidence="3" id="KW-1185">Reference proteome</keyword>
<sequence>MLGKGLRAEETIFLRNQYQILFLAFSAALKNNSIRPVTQAMYLTVVCKYLNFFMAFLIKFEKKLKNKRKMERNLNINLFSSIEFIFVGMIVEKLIKFIKIFKFKNIT</sequence>
<proteinExistence type="predicted"/>
<accession>A0A3M7SPG7</accession>
<evidence type="ECO:0000313" key="3">
    <source>
        <dbReference type="Proteomes" id="UP000276133"/>
    </source>
</evidence>
<evidence type="ECO:0000256" key="1">
    <source>
        <dbReference type="SAM" id="Phobius"/>
    </source>
</evidence>
<keyword evidence="1" id="KW-0812">Transmembrane</keyword>
<organism evidence="2 3">
    <name type="scientific">Brachionus plicatilis</name>
    <name type="common">Marine rotifer</name>
    <name type="synonym">Brachionus muelleri</name>
    <dbReference type="NCBI Taxonomy" id="10195"/>
    <lineage>
        <taxon>Eukaryota</taxon>
        <taxon>Metazoa</taxon>
        <taxon>Spiralia</taxon>
        <taxon>Gnathifera</taxon>
        <taxon>Rotifera</taxon>
        <taxon>Eurotatoria</taxon>
        <taxon>Monogononta</taxon>
        <taxon>Pseudotrocha</taxon>
        <taxon>Ploima</taxon>
        <taxon>Brachionidae</taxon>
        <taxon>Brachionus</taxon>
    </lineage>
</organism>
<keyword evidence="1" id="KW-1133">Transmembrane helix</keyword>
<evidence type="ECO:0000313" key="2">
    <source>
        <dbReference type="EMBL" id="RNA37629.1"/>
    </source>
</evidence>